<organism evidence="1 2">
    <name type="scientific">Choristoneura fumiferana</name>
    <name type="common">Spruce budworm moth</name>
    <name type="synonym">Archips fumiferana</name>
    <dbReference type="NCBI Taxonomy" id="7141"/>
    <lineage>
        <taxon>Eukaryota</taxon>
        <taxon>Metazoa</taxon>
        <taxon>Ecdysozoa</taxon>
        <taxon>Arthropoda</taxon>
        <taxon>Hexapoda</taxon>
        <taxon>Insecta</taxon>
        <taxon>Pterygota</taxon>
        <taxon>Neoptera</taxon>
        <taxon>Endopterygota</taxon>
        <taxon>Lepidoptera</taxon>
        <taxon>Glossata</taxon>
        <taxon>Ditrysia</taxon>
        <taxon>Tortricoidea</taxon>
        <taxon>Tortricidae</taxon>
        <taxon>Tortricinae</taxon>
        <taxon>Choristoneura</taxon>
    </lineage>
</organism>
<proteinExistence type="predicted"/>
<gene>
    <name evidence="1" type="ORF">MSG28_006629</name>
</gene>
<keyword evidence="2" id="KW-1185">Reference proteome</keyword>
<protein>
    <submittedName>
        <fullName evidence="1">Uncharacterized protein</fullName>
    </submittedName>
</protein>
<sequence>MFIAISESISHITLLLVAVLDCLRVLQVARSRVAGAASREGQLNGRKPRPRRAAPSLPAAPRSVVTTHASAQPPRHDNPRAPSARVFWEITWEAEISAKIYRDKEPSSHS</sequence>
<dbReference type="EMBL" id="CM046111">
    <property type="protein sequence ID" value="KAI8424673.1"/>
    <property type="molecule type" value="Genomic_DNA"/>
</dbReference>
<evidence type="ECO:0000313" key="2">
    <source>
        <dbReference type="Proteomes" id="UP001064048"/>
    </source>
</evidence>
<accession>A0ACC0JKI8</accession>
<reference evidence="1 2" key="1">
    <citation type="journal article" date="2022" name="Genome Biol. Evol.">
        <title>The Spruce Budworm Genome: Reconstructing the Evolutionary History of Antifreeze Proteins.</title>
        <authorList>
            <person name="Beliveau C."/>
            <person name="Gagne P."/>
            <person name="Picq S."/>
            <person name="Vernygora O."/>
            <person name="Keeling C.I."/>
            <person name="Pinkney K."/>
            <person name="Doucet D."/>
            <person name="Wen F."/>
            <person name="Johnston J.S."/>
            <person name="Maaroufi H."/>
            <person name="Boyle B."/>
            <person name="Laroche J."/>
            <person name="Dewar K."/>
            <person name="Juretic N."/>
            <person name="Blackburn G."/>
            <person name="Nisole A."/>
            <person name="Brunet B."/>
            <person name="Brandao M."/>
            <person name="Lumley L."/>
            <person name="Duan J."/>
            <person name="Quan G."/>
            <person name="Lucarotti C.J."/>
            <person name="Roe A.D."/>
            <person name="Sperling F.A.H."/>
            <person name="Levesque R.C."/>
            <person name="Cusson M."/>
        </authorList>
    </citation>
    <scope>NUCLEOTIDE SEQUENCE [LARGE SCALE GENOMIC DNA]</scope>
    <source>
        <strain evidence="1">Glfc:IPQL:Cfum</strain>
    </source>
</reference>
<comment type="caution">
    <text evidence="1">The sequence shown here is derived from an EMBL/GenBank/DDBJ whole genome shotgun (WGS) entry which is preliminary data.</text>
</comment>
<evidence type="ECO:0000313" key="1">
    <source>
        <dbReference type="EMBL" id="KAI8424673.1"/>
    </source>
</evidence>
<dbReference type="Proteomes" id="UP001064048">
    <property type="component" value="Chromosome 11"/>
</dbReference>
<name>A0ACC0JKI8_CHOFU</name>